<protein>
    <submittedName>
        <fullName evidence="2">Uncharacterized protein</fullName>
    </submittedName>
</protein>
<sequence length="152" mass="16583">MSNNIPTPDEARAVLASTDDTRRKLAAAGHNPPVRHLVFGLILAFHNALPLMNWLNPLLALLLFGLAIYAIYRWDLKSYGVFVNGLRRGATLPVTILGILGLMGLFSAQLALKANGADSWIHYSLVAAAFAFGTGFSVLWSRAFRREMGDDS</sequence>
<dbReference type="OrthoDB" id="7409765at2"/>
<evidence type="ECO:0000256" key="1">
    <source>
        <dbReference type="SAM" id="Phobius"/>
    </source>
</evidence>
<feature type="transmembrane region" description="Helical" evidence="1">
    <location>
        <begin position="92"/>
        <end position="114"/>
    </location>
</feature>
<dbReference type="RefSeq" id="WP_160589447.1">
    <property type="nucleotide sequence ID" value="NZ_BAAAFP010000002.1"/>
</dbReference>
<keyword evidence="1" id="KW-1133">Transmembrane helix</keyword>
<gene>
    <name evidence="2" type="ORF">GRI32_02055</name>
</gene>
<name>A0A844ZI84_9SPHN</name>
<evidence type="ECO:0000313" key="2">
    <source>
        <dbReference type="EMBL" id="MXO87515.1"/>
    </source>
</evidence>
<proteinExistence type="predicted"/>
<organism evidence="2 3">
    <name type="scientific">Alteraurantiacibacter aestuarii</name>
    <dbReference type="NCBI Taxonomy" id="650004"/>
    <lineage>
        <taxon>Bacteria</taxon>
        <taxon>Pseudomonadati</taxon>
        <taxon>Pseudomonadota</taxon>
        <taxon>Alphaproteobacteria</taxon>
        <taxon>Sphingomonadales</taxon>
        <taxon>Erythrobacteraceae</taxon>
        <taxon>Alteraurantiacibacter</taxon>
    </lineage>
</organism>
<keyword evidence="1" id="KW-0812">Transmembrane</keyword>
<accession>A0A844ZI84</accession>
<evidence type="ECO:0000313" key="3">
    <source>
        <dbReference type="Proteomes" id="UP000435243"/>
    </source>
</evidence>
<dbReference type="EMBL" id="WTYY01000001">
    <property type="protein sequence ID" value="MXO87515.1"/>
    <property type="molecule type" value="Genomic_DNA"/>
</dbReference>
<reference evidence="2 3" key="1">
    <citation type="submission" date="2019-12" db="EMBL/GenBank/DDBJ databases">
        <title>Genomic-based taxomic classification of the family Erythrobacteraceae.</title>
        <authorList>
            <person name="Xu L."/>
        </authorList>
    </citation>
    <scope>NUCLEOTIDE SEQUENCE [LARGE SCALE GENOMIC DNA]</scope>
    <source>
        <strain evidence="2 3">JCM 16339</strain>
    </source>
</reference>
<keyword evidence="1" id="KW-0472">Membrane</keyword>
<dbReference type="Proteomes" id="UP000435243">
    <property type="component" value="Unassembled WGS sequence"/>
</dbReference>
<dbReference type="AlphaFoldDB" id="A0A844ZI84"/>
<comment type="caution">
    <text evidence="2">The sequence shown here is derived from an EMBL/GenBank/DDBJ whole genome shotgun (WGS) entry which is preliminary data.</text>
</comment>
<feature type="transmembrane region" description="Helical" evidence="1">
    <location>
        <begin position="54"/>
        <end position="72"/>
    </location>
</feature>
<feature type="transmembrane region" description="Helical" evidence="1">
    <location>
        <begin position="120"/>
        <end position="140"/>
    </location>
</feature>
<keyword evidence="3" id="KW-1185">Reference proteome</keyword>